<sequence>MGQATTIKSAVGLRPRFRGGKVSEHRTSTKGLVEIGPASSSRKRKGALAWLCRFLGSRC</sequence>
<protein>
    <submittedName>
        <fullName evidence="1">Uncharacterized protein</fullName>
    </submittedName>
</protein>
<evidence type="ECO:0000313" key="1">
    <source>
        <dbReference type="EMBL" id="ART31461.1"/>
    </source>
</evidence>
<accession>A0A1Y0B249</accession>
<reference evidence="1" key="1">
    <citation type="submission" date="2017-03" db="EMBL/GenBank/DDBJ databases">
        <title>The mitochondrial genome of the carnivorous plant Utricularia reniformis (Lentibulariaceae): structure, comparative analysis and evolutionary landmarks.</title>
        <authorList>
            <person name="Silva S.R."/>
            <person name="Alvarenga D.O."/>
            <person name="Michael T.P."/>
            <person name="Miranda V.F.O."/>
            <person name="Varani A.M."/>
        </authorList>
    </citation>
    <scope>NUCLEOTIDE SEQUENCE</scope>
</reference>
<dbReference type="EMBL" id="KY774314">
    <property type="protein sequence ID" value="ART31461.1"/>
    <property type="molecule type" value="Genomic_DNA"/>
</dbReference>
<organism evidence="1">
    <name type="scientific">Utricularia reniformis</name>
    <dbReference type="NCBI Taxonomy" id="192314"/>
    <lineage>
        <taxon>Eukaryota</taxon>
        <taxon>Viridiplantae</taxon>
        <taxon>Streptophyta</taxon>
        <taxon>Embryophyta</taxon>
        <taxon>Tracheophyta</taxon>
        <taxon>Spermatophyta</taxon>
        <taxon>Magnoliopsida</taxon>
        <taxon>eudicotyledons</taxon>
        <taxon>Gunneridae</taxon>
        <taxon>Pentapetalae</taxon>
        <taxon>asterids</taxon>
        <taxon>lamiids</taxon>
        <taxon>Lamiales</taxon>
        <taxon>Lentibulariaceae</taxon>
        <taxon>Utricularia</taxon>
    </lineage>
</organism>
<proteinExistence type="predicted"/>
<gene>
    <name evidence="1" type="ORF">AEK19_MT1252</name>
</gene>
<name>A0A1Y0B249_9LAMI</name>
<dbReference type="AlphaFoldDB" id="A0A1Y0B249"/>
<geneLocation type="mitochondrion" evidence="1"/>
<keyword evidence="1" id="KW-0496">Mitochondrion</keyword>